<dbReference type="WBParaSite" id="PSAMB.scaffold835size40643.g9036.t1">
    <property type="protein sequence ID" value="PSAMB.scaffold835size40643.g9036.t1"/>
    <property type="gene ID" value="PSAMB.scaffold835size40643.g9036"/>
</dbReference>
<organism evidence="2 3">
    <name type="scientific">Plectus sambesii</name>
    <dbReference type="NCBI Taxonomy" id="2011161"/>
    <lineage>
        <taxon>Eukaryota</taxon>
        <taxon>Metazoa</taxon>
        <taxon>Ecdysozoa</taxon>
        <taxon>Nematoda</taxon>
        <taxon>Chromadorea</taxon>
        <taxon>Plectida</taxon>
        <taxon>Plectina</taxon>
        <taxon>Plectoidea</taxon>
        <taxon>Plectidae</taxon>
        <taxon>Plectus</taxon>
    </lineage>
</organism>
<keyword evidence="2" id="KW-1185">Reference proteome</keyword>
<sequence length="96" mass="11336">MTTLSVILTVTLILHVTCYPLEEQQPKRRVYKDIRDAVRDMWPMKRGDPLASSFDDNPMAVDFEQPTWMESFKRSPGRRRITENDIKNLLQKAWIV</sequence>
<dbReference type="AlphaFoldDB" id="A0A914XIJ8"/>
<proteinExistence type="predicted"/>
<feature type="chain" id="PRO_5037042780" evidence="1">
    <location>
        <begin position="19"/>
        <end position="96"/>
    </location>
</feature>
<keyword evidence="1" id="KW-0732">Signal</keyword>
<evidence type="ECO:0000313" key="2">
    <source>
        <dbReference type="Proteomes" id="UP000887566"/>
    </source>
</evidence>
<dbReference type="Proteomes" id="UP000887566">
    <property type="component" value="Unplaced"/>
</dbReference>
<protein>
    <submittedName>
        <fullName evidence="3">Uncharacterized protein</fullName>
    </submittedName>
</protein>
<reference evidence="3" key="1">
    <citation type="submission" date="2022-11" db="UniProtKB">
        <authorList>
            <consortium name="WormBaseParasite"/>
        </authorList>
    </citation>
    <scope>IDENTIFICATION</scope>
</reference>
<name>A0A914XIJ8_9BILA</name>
<feature type="signal peptide" evidence="1">
    <location>
        <begin position="1"/>
        <end position="18"/>
    </location>
</feature>
<evidence type="ECO:0000313" key="3">
    <source>
        <dbReference type="WBParaSite" id="PSAMB.scaffold835size40643.g9036.t1"/>
    </source>
</evidence>
<accession>A0A914XIJ8</accession>
<evidence type="ECO:0000256" key="1">
    <source>
        <dbReference type="SAM" id="SignalP"/>
    </source>
</evidence>